<dbReference type="EMBL" id="ACQA01000002">
    <property type="protein sequence ID" value="EEQ93356.1"/>
    <property type="molecule type" value="Genomic_DNA"/>
</dbReference>
<evidence type="ECO:0000313" key="1">
    <source>
        <dbReference type="EMBL" id="EEQ93356.1"/>
    </source>
</evidence>
<name>C4WNM9_9HYPH</name>
<proteinExistence type="predicted"/>
<accession>C4WNM9</accession>
<reference evidence="1 2" key="1">
    <citation type="submission" date="2009-05" db="EMBL/GenBank/DDBJ databases">
        <authorList>
            <person name="Setubal J.C."/>
            <person name="Boyle S."/>
            <person name="Crasta O.R."/>
            <person name="Gillespie J.J."/>
            <person name="Kenyon R.W."/>
            <person name="Lu J."/>
            <person name="Mane S."/>
            <person name="Nagrani S."/>
            <person name="Shallom J.M."/>
            <person name="Shallom S."/>
            <person name="Shukla M."/>
            <person name="Snyder E.E."/>
            <person name="Sobral B.W."/>
            <person name="Wattam A.R."/>
            <person name="Will R."/>
            <person name="Williams K."/>
            <person name="Yoo H."/>
            <person name="Munk C."/>
            <person name="Tapia R."/>
            <person name="Green L."/>
            <person name="Rogers Y."/>
            <person name="Detter J.C."/>
            <person name="Bruce D."/>
            <person name="Brettin T.S."/>
            <person name="Tsolis R."/>
        </authorList>
    </citation>
    <scope>NUCLEOTIDE SEQUENCE [LARGE SCALE GENOMIC DNA]</scope>
    <source>
        <strain evidence="1 2">LMG 3301</strain>
    </source>
</reference>
<dbReference type="AlphaFoldDB" id="C4WNM9"/>
<comment type="caution">
    <text evidence="1">The sequence shown here is derived from an EMBL/GenBank/DDBJ whole genome shotgun (WGS) entry which is preliminary data.</text>
</comment>
<protein>
    <submittedName>
        <fullName evidence="1">Uncharacterized protein</fullName>
    </submittedName>
</protein>
<gene>
    <name evidence="1" type="ORF">OINT_2000504</name>
</gene>
<dbReference type="HOGENOM" id="CLU_3374889_0_0_5"/>
<sequence length="34" mass="3656">MASRRVASTFCLKRAGNHCRFKSKSGAEAITAVT</sequence>
<organism evidence="1 2">
    <name type="scientific">Brucella intermedia LMG 3301</name>
    <dbReference type="NCBI Taxonomy" id="641118"/>
    <lineage>
        <taxon>Bacteria</taxon>
        <taxon>Pseudomonadati</taxon>
        <taxon>Pseudomonadota</taxon>
        <taxon>Alphaproteobacteria</taxon>
        <taxon>Hyphomicrobiales</taxon>
        <taxon>Brucellaceae</taxon>
        <taxon>Brucella/Ochrobactrum group</taxon>
        <taxon>Brucella</taxon>
    </lineage>
</organism>
<evidence type="ECO:0000313" key="2">
    <source>
        <dbReference type="Proteomes" id="UP000004386"/>
    </source>
</evidence>
<dbReference type="Proteomes" id="UP000004386">
    <property type="component" value="Unassembled WGS sequence"/>
</dbReference>